<feature type="compositionally biased region" description="Pro residues" evidence="1">
    <location>
        <begin position="15"/>
        <end position="28"/>
    </location>
</feature>
<protein>
    <submittedName>
        <fullName evidence="2">Uncharacterized protein</fullName>
    </submittedName>
</protein>
<gene>
    <name evidence="2" type="ORF">C7212DRAFT_361510</name>
</gene>
<evidence type="ECO:0000313" key="2">
    <source>
        <dbReference type="EMBL" id="PWW80041.1"/>
    </source>
</evidence>
<proteinExistence type="predicted"/>
<reference evidence="2 3" key="1">
    <citation type="submission" date="2018-03" db="EMBL/GenBank/DDBJ databases">
        <title>Genomes of Pezizomycetes fungi and the evolution of truffles.</title>
        <authorList>
            <person name="Murat C."/>
            <person name="Payen T."/>
            <person name="Noel B."/>
            <person name="Kuo A."/>
            <person name="Martin F.M."/>
        </authorList>
    </citation>
    <scope>NUCLEOTIDE SEQUENCE [LARGE SCALE GENOMIC DNA]</scope>
    <source>
        <strain evidence="2">091103-1</strain>
    </source>
</reference>
<feature type="compositionally biased region" description="Polar residues" evidence="1">
    <location>
        <begin position="36"/>
        <end position="49"/>
    </location>
</feature>
<dbReference type="AlphaFoldDB" id="A0A317T3P8"/>
<keyword evidence="3" id="KW-1185">Reference proteome</keyword>
<accession>A0A317T3P8</accession>
<sequence>MSDCLSPLHDQPSPTGSPKPDGGPPSPPHIAHYSDMASQTDTGPPSTGYYTRTPPPYFCNISHMAIQTDEYLLVTASFPMANHRFLHPSAPDPSKRGPPRSVLASEVVDEHPEIFGIAEPVAPKDTSRSCCCCCTRHQPPPQPPHVTRYLEMGKRKDVDPVTAEFSPLMGDVPPARSAFLDIGASPEVGLASLGIFPRKPRIPDPWHQPQNTGEFPNRLRAATHSRATTPSPPPTPRTSRWVAAPVIVCPDGVRNGDENYHDNPVSLFQLVASQNLDELAEVVCPTHGHESNARRLIHSGPTEGYIFKWECETLLWTAKVCTNCEFRRITCSKRLEIPDQKLSPGETPKTHLRVLAVWDGIVCLYILHLYMHGLLKEGWWKNDLDFDGHSIDIDTQRRCGTWVPHIVQCDHPVFQRTFADNGDEIAEQGRPIIGSRYF</sequence>
<organism evidence="2 3">
    <name type="scientific">Tuber magnatum</name>
    <name type="common">white Piedmont truffle</name>
    <dbReference type="NCBI Taxonomy" id="42249"/>
    <lineage>
        <taxon>Eukaryota</taxon>
        <taxon>Fungi</taxon>
        <taxon>Dikarya</taxon>
        <taxon>Ascomycota</taxon>
        <taxon>Pezizomycotina</taxon>
        <taxon>Pezizomycetes</taxon>
        <taxon>Pezizales</taxon>
        <taxon>Tuberaceae</taxon>
        <taxon>Tuber</taxon>
    </lineage>
</organism>
<evidence type="ECO:0000256" key="1">
    <source>
        <dbReference type="SAM" id="MobiDB-lite"/>
    </source>
</evidence>
<comment type="caution">
    <text evidence="2">The sequence shown here is derived from an EMBL/GenBank/DDBJ whole genome shotgun (WGS) entry which is preliminary data.</text>
</comment>
<name>A0A317T3P8_9PEZI</name>
<dbReference type="EMBL" id="PYWC01000005">
    <property type="protein sequence ID" value="PWW80041.1"/>
    <property type="molecule type" value="Genomic_DNA"/>
</dbReference>
<dbReference type="Proteomes" id="UP000246991">
    <property type="component" value="Unassembled WGS sequence"/>
</dbReference>
<feature type="region of interest" description="Disordered" evidence="1">
    <location>
        <begin position="1"/>
        <end position="49"/>
    </location>
</feature>
<evidence type="ECO:0000313" key="3">
    <source>
        <dbReference type="Proteomes" id="UP000246991"/>
    </source>
</evidence>